<evidence type="ECO:0000313" key="3">
    <source>
        <dbReference type="EMBL" id="MCK8624300.1"/>
    </source>
</evidence>
<proteinExistence type="inferred from homology"/>
<dbReference type="Proteomes" id="UP001522905">
    <property type="component" value="Unassembled WGS sequence"/>
</dbReference>
<evidence type="ECO:0000313" key="4">
    <source>
        <dbReference type="Proteomes" id="UP001522905"/>
    </source>
</evidence>
<feature type="domain" description="PhoU" evidence="2">
    <location>
        <begin position="24"/>
        <end position="103"/>
    </location>
</feature>
<organism evidence="3 4">
    <name type="scientific">Apilactobacillus xinyiensis</name>
    <dbReference type="NCBI Taxonomy" id="2841032"/>
    <lineage>
        <taxon>Bacteria</taxon>
        <taxon>Bacillati</taxon>
        <taxon>Bacillota</taxon>
        <taxon>Bacilli</taxon>
        <taxon>Lactobacillales</taxon>
        <taxon>Lactobacillaceae</taxon>
        <taxon>Apilactobacillus</taxon>
    </lineage>
</organism>
<dbReference type="Pfam" id="PF01895">
    <property type="entry name" value="PhoU"/>
    <property type="match status" value="2"/>
</dbReference>
<dbReference type="InterPro" id="IPR028366">
    <property type="entry name" value="PhoU"/>
</dbReference>
<keyword evidence="1" id="KW-0813">Transport</keyword>
<dbReference type="InterPro" id="IPR026022">
    <property type="entry name" value="PhoU_dom"/>
</dbReference>
<sequence length="245" mass="28293">MAKKFTEELKKLQNNFISMGIDVNEEIYQATKLFLSSNHADKNIVSNQDKNVNQKEVNLEEQALNLIALQQPVANDFREIICILKASSDLERIGDHAASIANEAVHLKAVIQNPDVERIITQMSLKVRTMLESFLNSYYHNDSYESRVIAQEDILVDKYFVQARKLIMQEAEEHDLAIDALYNYLRVIRLLERIGDHIVNLTEWILYRNSGELVELNPGKIEPDLVRRDLEKNKNNGLIDDKDNQ</sequence>
<dbReference type="RefSeq" id="WP_220728676.1">
    <property type="nucleotide sequence ID" value="NZ_BPLL01000006.1"/>
</dbReference>
<feature type="domain" description="PhoU" evidence="2">
    <location>
        <begin position="120"/>
        <end position="205"/>
    </location>
</feature>
<comment type="caution">
    <text evidence="3">The sequence shown here is derived from an EMBL/GenBank/DDBJ whole genome shotgun (WGS) entry which is preliminary data.</text>
</comment>
<dbReference type="NCBIfam" id="TIGR02135">
    <property type="entry name" value="phoU_full"/>
    <property type="match status" value="1"/>
</dbReference>
<evidence type="ECO:0000259" key="2">
    <source>
        <dbReference type="Pfam" id="PF01895"/>
    </source>
</evidence>
<dbReference type="PANTHER" id="PTHR42930:SF3">
    <property type="entry name" value="PHOSPHATE-SPECIFIC TRANSPORT SYSTEM ACCESSORY PROTEIN PHOU"/>
    <property type="match status" value="1"/>
</dbReference>
<comment type="subcellular location">
    <subcellularLocation>
        <location evidence="1">Cytoplasm</location>
    </subcellularLocation>
</comment>
<reference evidence="3 4" key="1">
    <citation type="submission" date="2021-11" db="EMBL/GenBank/DDBJ databases">
        <title>Comparative genomics of bee honey and flower isolates.</title>
        <authorList>
            <person name="Bechtner J.D."/>
            <person name="Gallus M.K."/>
            <person name="Ehrmann M."/>
        </authorList>
    </citation>
    <scope>NUCLEOTIDE SEQUENCE [LARGE SCALE GENOMIC DNA]</scope>
    <source>
        <strain evidence="3 4">M161</strain>
    </source>
</reference>
<dbReference type="EMBL" id="JAJIAO010000002">
    <property type="protein sequence ID" value="MCK8624300.1"/>
    <property type="molecule type" value="Genomic_DNA"/>
</dbReference>
<protein>
    <recommendedName>
        <fullName evidence="1">Phosphate-specific transport system accessory protein PhoU</fullName>
    </recommendedName>
</protein>
<comment type="subunit">
    <text evidence="1">Homodimer.</text>
</comment>
<dbReference type="PANTHER" id="PTHR42930">
    <property type="entry name" value="PHOSPHATE-SPECIFIC TRANSPORT SYSTEM ACCESSORY PROTEIN PHOU"/>
    <property type="match status" value="1"/>
</dbReference>
<comment type="similarity">
    <text evidence="1">Belongs to the PhoU family.</text>
</comment>
<gene>
    <name evidence="3" type="primary">phoU</name>
    <name evidence="3" type="ORF">LNP07_02065</name>
</gene>
<comment type="function">
    <text evidence="1">Plays a role in the regulation of phosphate uptake.</text>
</comment>
<dbReference type="Gene3D" id="1.20.58.220">
    <property type="entry name" value="Phosphate transport system protein phou homolog 2, domain 2"/>
    <property type="match status" value="1"/>
</dbReference>
<evidence type="ECO:0000256" key="1">
    <source>
        <dbReference type="PIRNR" id="PIRNR003107"/>
    </source>
</evidence>
<dbReference type="PIRSF" id="PIRSF003107">
    <property type="entry name" value="PhoU"/>
    <property type="match status" value="1"/>
</dbReference>
<accession>A0ABT0I0F5</accession>
<keyword evidence="4" id="KW-1185">Reference proteome</keyword>
<name>A0ABT0I0F5_9LACO</name>
<keyword evidence="1" id="KW-0592">Phosphate transport</keyword>
<dbReference type="SUPFAM" id="SSF109755">
    <property type="entry name" value="PhoU-like"/>
    <property type="match status" value="1"/>
</dbReference>
<dbReference type="InterPro" id="IPR038078">
    <property type="entry name" value="PhoU-like_sf"/>
</dbReference>
<keyword evidence="1" id="KW-0963">Cytoplasm</keyword>